<dbReference type="InterPro" id="IPR025605">
    <property type="entry name" value="OST-HTH/LOTUS_dom"/>
</dbReference>
<comment type="subcellular location">
    <subcellularLocation>
        <location evidence="1">Cytoplasm</location>
    </subcellularLocation>
</comment>
<dbReference type="Proteomes" id="UP000504612">
    <property type="component" value="Unplaced"/>
</dbReference>
<dbReference type="GeneID" id="113413098"/>
<evidence type="ECO:0000256" key="8">
    <source>
        <dbReference type="ARBA" id="ARBA00022871"/>
    </source>
</evidence>
<evidence type="ECO:0000313" key="11">
    <source>
        <dbReference type="Proteomes" id="UP000504612"/>
    </source>
</evidence>
<dbReference type="CDD" id="cd20419">
    <property type="entry name" value="Tudor_TDRD5"/>
    <property type="match status" value="1"/>
</dbReference>
<evidence type="ECO:0000256" key="2">
    <source>
        <dbReference type="ARBA" id="ARBA00010384"/>
    </source>
</evidence>
<dbReference type="SUPFAM" id="SSF63748">
    <property type="entry name" value="Tudor/PWWP/MBT"/>
    <property type="match status" value="1"/>
</dbReference>
<evidence type="ECO:0000256" key="1">
    <source>
        <dbReference type="ARBA" id="ARBA00004496"/>
    </source>
</evidence>
<dbReference type="PROSITE" id="PS50304">
    <property type="entry name" value="TUDOR"/>
    <property type="match status" value="1"/>
</dbReference>
<dbReference type="PANTHER" id="PTHR22948:SF19">
    <property type="entry name" value="TUDOR DOMAIN-CONTAINING PROTEIN 5"/>
    <property type="match status" value="1"/>
</dbReference>
<accession>A0A6J1U8V4</accession>
<dbReference type="SMART" id="SM00333">
    <property type="entry name" value="TUDOR"/>
    <property type="match status" value="1"/>
</dbReference>
<dbReference type="GO" id="GO:0005737">
    <property type="term" value="C:cytoplasm"/>
    <property type="evidence" value="ECO:0007669"/>
    <property type="project" value="UniProtKB-SubCell"/>
</dbReference>
<dbReference type="GO" id="GO:0007283">
    <property type="term" value="P:spermatogenesis"/>
    <property type="evidence" value="ECO:0007669"/>
    <property type="project" value="UniProtKB-KW"/>
</dbReference>
<dbReference type="RefSeq" id="XP_026524923.1">
    <property type="nucleotide sequence ID" value="XM_026669138.1"/>
</dbReference>
<evidence type="ECO:0000256" key="3">
    <source>
        <dbReference type="ARBA" id="ARBA00013420"/>
    </source>
</evidence>
<dbReference type="InterPro" id="IPR041966">
    <property type="entry name" value="LOTUS-like"/>
</dbReference>
<keyword evidence="11" id="KW-1185">Reference proteome</keyword>
<dbReference type="AlphaFoldDB" id="A0A6J1U8V4"/>
<dbReference type="CTD" id="163589"/>
<dbReference type="InterPro" id="IPR002999">
    <property type="entry name" value="Tudor"/>
</dbReference>
<evidence type="ECO:0000313" key="12">
    <source>
        <dbReference type="RefSeq" id="XP_026524923.1"/>
    </source>
</evidence>
<dbReference type="GO" id="GO:0007281">
    <property type="term" value="P:germ cell development"/>
    <property type="evidence" value="ECO:0007669"/>
    <property type="project" value="InterPro"/>
</dbReference>
<keyword evidence="5" id="KW-0963">Cytoplasm</keyword>
<name>A0A6J1U8V4_9SAUR</name>
<keyword evidence="4" id="KW-0217">Developmental protein</keyword>
<keyword evidence="6" id="KW-0677">Repeat</keyword>
<comment type="similarity">
    <text evidence="2">Belongs to the TDRD5 family.</text>
</comment>
<keyword evidence="7" id="KW-0221">Differentiation</keyword>
<feature type="domain" description="HTH OST-type" evidence="10">
    <location>
        <begin position="299"/>
        <end position="373"/>
    </location>
</feature>
<reference evidence="12" key="1">
    <citation type="submission" date="2025-08" db="UniProtKB">
        <authorList>
            <consortium name="RefSeq"/>
        </authorList>
    </citation>
    <scope>IDENTIFICATION</scope>
</reference>
<dbReference type="PROSITE" id="PS51644">
    <property type="entry name" value="HTH_OST"/>
    <property type="match status" value="3"/>
</dbReference>
<protein>
    <recommendedName>
        <fullName evidence="3">Tudor domain-containing protein 5</fullName>
    </recommendedName>
</protein>
<dbReference type="Pfam" id="PF12872">
    <property type="entry name" value="OST-HTH"/>
    <property type="match status" value="3"/>
</dbReference>
<dbReference type="Gene3D" id="3.30.420.610">
    <property type="entry name" value="LOTUS domain-like"/>
    <property type="match status" value="3"/>
</dbReference>
<dbReference type="FunFam" id="2.30.30.140:FF:000051">
    <property type="entry name" value="Tudor domain-containing protein 5"/>
    <property type="match status" value="1"/>
</dbReference>
<evidence type="ECO:0000259" key="10">
    <source>
        <dbReference type="PROSITE" id="PS51644"/>
    </source>
</evidence>
<dbReference type="InterPro" id="IPR050621">
    <property type="entry name" value="Tudor_domain_containing"/>
</dbReference>
<feature type="domain" description="HTH OST-type" evidence="10">
    <location>
        <begin position="135"/>
        <end position="211"/>
    </location>
</feature>
<evidence type="ECO:0000256" key="7">
    <source>
        <dbReference type="ARBA" id="ARBA00022782"/>
    </source>
</evidence>
<keyword evidence="8" id="KW-0744">Spermatogenesis</keyword>
<dbReference type="PANTHER" id="PTHR22948">
    <property type="entry name" value="TUDOR DOMAIN CONTAINING PROTEIN"/>
    <property type="match status" value="1"/>
</dbReference>
<sequence>MTDQEQQMNSLKKEVRSLLTPIKEGLTPCQLEQEYKLMIGKMLPLRMLGYHSVMELVKDMPDTVHISPKGDGSVILKAIADESTKRIASLVARQKSRSKPQHSKHNRNFFLPSTICSQVPLHPKHSLSLPRHEGGPPILPPVIKSELKEMLRFSPVLLSDFDKAFTQRFGRKFEFMRYGFFSMFEVLNAASDIIQIVQTRAGSLVTLKECPLMKQPEMTECKMAVKSCETEQTLHAAAQEPVARMPSPVLPMDVLCSVADQKSDDLQIRMKLVESPKVRTELKKEIKNVLSQKGPGGIVSSELKEKIKTIVSQYPNGLHASKLPGEFEEYFHEKLAVRKLGFLNLMELIGALNDVLRIECREGEKDWLIFDIDSQSLPDEEQRNGKISQSDVLACQEATEEHDLPTWDSPSEDSLKLETKFHVVTKMVMPHLGIKKDNIIQEIMEEEIPPDAVQDETLYCLPKFDKNAFVGLFVEDIVSPSQFHVRIYGGETSDELENIMIEMRRCYSSKYVANRYVIPETFIRPGQLCCVKNSKDKWWYRVIIHRLLNDQEVEVFYPDFGNITIVQKSSLRLLKHCYAKLSAQVIPCCLAWVKPSKGDWSVSAIKEFRRLCELKLLVGLVDEYINDVLYLFLCDTSSDDDIYLHDVLKLEGHALICRENIPSKGFKELNPFTLYMKPNPNPNPNQHADFIEADTSLLQQDSLVNFPGTTSETCNNEVVSQHTASQSSDPEVPYLEPVYLCQEIWDENWLPSTYYEKKKKENISDDLHTDIIVVSDQTSGDEGNKNKIQHNQGVIQKTGDASSVIEAADDPNLEHPNEILSLTAETKTESSVGDIPDYLSQTLEEFYVSIVHSKEPGKLSENESDVNKLSACHFQLPPSTSVLHGRPASENTVNDTPGTQTVSVYNANHYFEPCALGHNALVFTAELQGSPKFCIPCSPAVALGASARLAAPGRYFPLNFTKMIPQKSV</sequence>
<dbReference type="Gene3D" id="2.40.50.90">
    <property type="match status" value="1"/>
</dbReference>
<dbReference type="InterPro" id="IPR037982">
    <property type="entry name" value="TDRD5_LOTUS_2"/>
</dbReference>
<feature type="domain" description="Tudor" evidence="9">
    <location>
        <begin position="522"/>
        <end position="581"/>
    </location>
</feature>
<dbReference type="KEGG" id="nss:113413098"/>
<organism evidence="11 12">
    <name type="scientific">Notechis scutatus</name>
    <name type="common">mainland tiger snake</name>
    <dbReference type="NCBI Taxonomy" id="8663"/>
    <lineage>
        <taxon>Eukaryota</taxon>
        <taxon>Metazoa</taxon>
        <taxon>Chordata</taxon>
        <taxon>Craniata</taxon>
        <taxon>Vertebrata</taxon>
        <taxon>Euteleostomi</taxon>
        <taxon>Lepidosauria</taxon>
        <taxon>Squamata</taxon>
        <taxon>Bifurcata</taxon>
        <taxon>Unidentata</taxon>
        <taxon>Episquamata</taxon>
        <taxon>Toxicofera</taxon>
        <taxon>Serpentes</taxon>
        <taxon>Colubroidea</taxon>
        <taxon>Elapidae</taxon>
        <taxon>Hydrophiinae</taxon>
        <taxon>Notechis</taxon>
    </lineage>
</organism>
<evidence type="ECO:0000256" key="5">
    <source>
        <dbReference type="ARBA" id="ARBA00022490"/>
    </source>
</evidence>
<dbReference type="Pfam" id="PF00567">
    <property type="entry name" value="TUDOR"/>
    <property type="match status" value="1"/>
</dbReference>
<dbReference type="InterPro" id="IPR035437">
    <property type="entry name" value="SNase_OB-fold_sf"/>
</dbReference>
<dbReference type="Gene3D" id="2.30.30.140">
    <property type="match status" value="1"/>
</dbReference>
<feature type="domain" description="HTH OST-type" evidence="10">
    <location>
        <begin position="7"/>
        <end position="80"/>
    </location>
</feature>
<dbReference type="CDD" id="cd09975">
    <property type="entry name" value="LOTUS_2_TDRD5"/>
    <property type="match status" value="1"/>
</dbReference>
<proteinExistence type="inferred from homology"/>
<evidence type="ECO:0000259" key="9">
    <source>
        <dbReference type="PROSITE" id="PS50304"/>
    </source>
</evidence>
<evidence type="ECO:0000256" key="4">
    <source>
        <dbReference type="ARBA" id="ARBA00022473"/>
    </source>
</evidence>
<gene>
    <name evidence="12" type="primary">TDRD5</name>
</gene>
<evidence type="ECO:0000256" key="6">
    <source>
        <dbReference type="ARBA" id="ARBA00022737"/>
    </source>
</evidence>